<gene>
    <name evidence="5" type="ORF">DPMN_118574</name>
</gene>
<evidence type="ECO:0000256" key="1">
    <source>
        <dbReference type="ARBA" id="ARBA00004613"/>
    </source>
</evidence>
<accession>A0A9D4GKC7</accession>
<sequence length="162" mass="18145">MSLACRKPPAHRRQSNRLSVNVHESFFTLPTLRTSDLMQQFNQTTGRQTTIHLLGDETFPSGNDTLAHTGNSIPKVVSYRSKTGTSCPWHFVLNYNKRRMPQVLVEAKYNCKHCIEGGKTTRCVGIKFYHKVLFPDRCTSGEYRCTEALEGVSVGCTCVTGG</sequence>
<keyword evidence="6" id="KW-1185">Reference proteome</keyword>
<dbReference type="SUPFAM" id="SSF57501">
    <property type="entry name" value="Cystine-knot cytokines"/>
    <property type="match status" value="1"/>
</dbReference>
<proteinExistence type="inferred from homology"/>
<dbReference type="GO" id="GO:0005576">
    <property type="term" value="C:extracellular region"/>
    <property type="evidence" value="ECO:0007669"/>
    <property type="project" value="UniProtKB-SubCell"/>
</dbReference>
<evidence type="ECO:0000313" key="5">
    <source>
        <dbReference type="EMBL" id="KAH3817046.1"/>
    </source>
</evidence>
<comment type="subcellular location">
    <subcellularLocation>
        <location evidence="1">Secreted</location>
    </subcellularLocation>
</comment>
<dbReference type="Gene3D" id="2.10.90.10">
    <property type="entry name" value="Cystine-knot cytokines"/>
    <property type="match status" value="1"/>
</dbReference>
<evidence type="ECO:0000256" key="4">
    <source>
        <dbReference type="ARBA" id="ARBA00022729"/>
    </source>
</evidence>
<dbReference type="EMBL" id="JAIWYP010000005">
    <property type="protein sequence ID" value="KAH3817046.1"/>
    <property type="molecule type" value="Genomic_DNA"/>
</dbReference>
<dbReference type="InterPro" id="IPR029034">
    <property type="entry name" value="Cystine-knot_cytokine"/>
</dbReference>
<evidence type="ECO:0000256" key="2">
    <source>
        <dbReference type="ARBA" id="ARBA00007236"/>
    </source>
</evidence>
<protein>
    <submittedName>
        <fullName evidence="5">Uncharacterized protein</fullName>
    </submittedName>
</protein>
<reference evidence="5" key="2">
    <citation type="submission" date="2020-11" db="EMBL/GenBank/DDBJ databases">
        <authorList>
            <person name="McCartney M.A."/>
            <person name="Auch B."/>
            <person name="Kono T."/>
            <person name="Mallez S."/>
            <person name="Becker A."/>
            <person name="Gohl D.M."/>
            <person name="Silverstein K.A.T."/>
            <person name="Koren S."/>
            <person name="Bechman K.B."/>
            <person name="Herman A."/>
            <person name="Abrahante J.E."/>
            <person name="Garbe J."/>
        </authorList>
    </citation>
    <scope>NUCLEOTIDE SEQUENCE</scope>
    <source>
        <strain evidence="5">Duluth1</strain>
        <tissue evidence="5">Whole animal</tissue>
    </source>
</reference>
<dbReference type="Proteomes" id="UP000828390">
    <property type="component" value="Unassembled WGS sequence"/>
</dbReference>
<dbReference type="GO" id="GO:0005125">
    <property type="term" value="F:cytokine activity"/>
    <property type="evidence" value="ECO:0007669"/>
    <property type="project" value="InterPro"/>
</dbReference>
<dbReference type="InterPro" id="IPR010345">
    <property type="entry name" value="IL-17_fam"/>
</dbReference>
<dbReference type="Pfam" id="PF06083">
    <property type="entry name" value="IL17"/>
    <property type="match status" value="1"/>
</dbReference>
<keyword evidence="4" id="KW-0732">Signal</keyword>
<dbReference type="AlphaFoldDB" id="A0A9D4GKC7"/>
<organism evidence="5 6">
    <name type="scientific">Dreissena polymorpha</name>
    <name type="common">Zebra mussel</name>
    <name type="synonym">Mytilus polymorpha</name>
    <dbReference type="NCBI Taxonomy" id="45954"/>
    <lineage>
        <taxon>Eukaryota</taxon>
        <taxon>Metazoa</taxon>
        <taxon>Spiralia</taxon>
        <taxon>Lophotrochozoa</taxon>
        <taxon>Mollusca</taxon>
        <taxon>Bivalvia</taxon>
        <taxon>Autobranchia</taxon>
        <taxon>Heteroconchia</taxon>
        <taxon>Euheterodonta</taxon>
        <taxon>Imparidentia</taxon>
        <taxon>Neoheterodontei</taxon>
        <taxon>Myida</taxon>
        <taxon>Dreissenoidea</taxon>
        <taxon>Dreissenidae</taxon>
        <taxon>Dreissena</taxon>
    </lineage>
</organism>
<evidence type="ECO:0000256" key="3">
    <source>
        <dbReference type="ARBA" id="ARBA00022525"/>
    </source>
</evidence>
<comment type="caution">
    <text evidence="5">The sequence shown here is derived from an EMBL/GenBank/DDBJ whole genome shotgun (WGS) entry which is preliminary data.</text>
</comment>
<reference evidence="5" key="1">
    <citation type="journal article" date="2019" name="bioRxiv">
        <title>The Genome of the Zebra Mussel, Dreissena polymorpha: A Resource for Invasive Species Research.</title>
        <authorList>
            <person name="McCartney M.A."/>
            <person name="Auch B."/>
            <person name="Kono T."/>
            <person name="Mallez S."/>
            <person name="Zhang Y."/>
            <person name="Obille A."/>
            <person name="Becker A."/>
            <person name="Abrahante J.E."/>
            <person name="Garbe J."/>
            <person name="Badalamenti J.P."/>
            <person name="Herman A."/>
            <person name="Mangelson H."/>
            <person name="Liachko I."/>
            <person name="Sullivan S."/>
            <person name="Sone E.D."/>
            <person name="Koren S."/>
            <person name="Silverstein K.A.T."/>
            <person name="Beckman K.B."/>
            <person name="Gohl D.M."/>
        </authorList>
    </citation>
    <scope>NUCLEOTIDE SEQUENCE</scope>
    <source>
        <strain evidence="5">Duluth1</strain>
        <tissue evidence="5">Whole animal</tissue>
    </source>
</reference>
<comment type="similarity">
    <text evidence="2">Belongs to the IL-17 family.</text>
</comment>
<name>A0A9D4GKC7_DREPO</name>
<evidence type="ECO:0000313" key="6">
    <source>
        <dbReference type="Proteomes" id="UP000828390"/>
    </source>
</evidence>
<keyword evidence="3" id="KW-0964">Secreted</keyword>